<proteinExistence type="predicted"/>
<evidence type="ECO:0000313" key="1">
    <source>
        <dbReference type="EMBL" id="MEK8131193.1"/>
    </source>
</evidence>
<name>A0ABU9DSZ4_9BACL</name>
<dbReference type="InterPro" id="IPR025432">
    <property type="entry name" value="YhfH-like"/>
</dbReference>
<protein>
    <submittedName>
        <fullName evidence="1">Protein YhfH</fullName>
    </submittedName>
</protein>
<keyword evidence="2" id="KW-1185">Reference proteome</keyword>
<sequence>MRTSEFYESLPAKCCSQCNEPLEELADCYSPTCPKCRGLTFYPLSPVNVARPDTPEP</sequence>
<reference evidence="1 2" key="1">
    <citation type="submission" date="2024-04" db="EMBL/GenBank/DDBJ databases">
        <title>draft genome sequnece of Paenibacillus filicis.</title>
        <authorList>
            <person name="Kim D.-U."/>
        </authorList>
    </citation>
    <scope>NUCLEOTIDE SEQUENCE [LARGE SCALE GENOMIC DNA]</scope>
    <source>
        <strain evidence="1 2">KACC14197</strain>
    </source>
</reference>
<organism evidence="1 2">
    <name type="scientific">Paenibacillus filicis</name>
    <dbReference type="NCBI Taxonomy" id="669464"/>
    <lineage>
        <taxon>Bacteria</taxon>
        <taxon>Bacillati</taxon>
        <taxon>Bacillota</taxon>
        <taxon>Bacilli</taxon>
        <taxon>Bacillales</taxon>
        <taxon>Paenibacillaceae</taxon>
        <taxon>Paenibacillus</taxon>
    </lineage>
</organism>
<accession>A0ABU9DSZ4</accession>
<dbReference type="EMBL" id="JBBPCC010000019">
    <property type="protein sequence ID" value="MEK8131193.1"/>
    <property type="molecule type" value="Genomic_DNA"/>
</dbReference>
<dbReference type="Proteomes" id="UP001469365">
    <property type="component" value="Unassembled WGS sequence"/>
</dbReference>
<dbReference type="RefSeq" id="WP_341418387.1">
    <property type="nucleotide sequence ID" value="NZ_JBBPCC010000019.1"/>
</dbReference>
<dbReference type="Pfam" id="PF14149">
    <property type="entry name" value="YhfH"/>
    <property type="match status" value="1"/>
</dbReference>
<evidence type="ECO:0000313" key="2">
    <source>
        <dbReference type="Proteomes" id="UP001469365"/>
    </source>
</evidence>
<gene>
    <name evidence="1" type="primary">yhfH</name>
    <name evidence="1" type="ORF">WMW72_25125</name>
</gene>
<comment type="caution">
    <text evidence="1">The sequence shown here is derived from an EMBL/GenBank/DDBJ whole genome shotgun (WGS) entry which is preliminary data.</text>
</comment>